<evidence type="ECO:0000313" key="2">
    <source>
        <dbReference type="EMBL" id="MSS45353.1"/>
    </source>
</evidence>
<dbReference type="RefSeq" id="WP_154562514.1">
    <property type="nucleotide sequence ID" value="NZ_VUMG01000002.1"/>
</dbReference>
<dbReference type="PANTHER" id="PTHR43451:SF1">
    <property type="entry name" value="ACETYLTRANSFERASE"/>
    <property type="match status" value="1"/>
</dbReference>
<dbReference type="Pfam" id="PF13673">
    <property type="entry name" value="Acetyltransf_10"/>
    <property type="match status" value="1"/>
</dbReference>
<evidence type="ECO:0000259" key="1">
    <source>
        <dbReference type="PROSITE" id="PS51186"/>
    </source>
</evidence>
<protein>
    <submittedName>
        <fullName evidence="2">GNAT family N-acetyltransferase</fullName>
    </submittedName>
</protein>
<gene>
    <name evidence="2" type="ORF">FYJ43_04715</name>
</gene>
<dbReference type="PROSITE" id="PS51186">
    <property type="entry name" value="GNAT"/>
    <property type="match status" value="1"/>
</dbReference>
<organism evidence="2 3">
    <name type="scientific">Cutibacterium porci</name>
    <dbReference type="NCBI Taxonomy" id="2605781"/>
    <lineage>
        <taxon>Bacteria</taxon>
        <taxon>Bacillati</taxon>
        <taxon>Actinomycetota</taxon>
        <taxon>Actinomycetes</taxon>
        <taxon>Propionibacteriales</taxon>
        <taxon>Propionibacteriaceae</taxon>
        <taxon>Cutibacterium</taxon>
    </lineage>
</organism>
<dbReference type="GO" id="GO:0016747">
    <property type="term" value="F:acyltransferase activity, transferring groups other than amino-acyl groups"/>
    <property type="evidence" value="ECO:0007669"/>
    <property type="project" value="InterPro"/>
</dbReference>
<dbReference type="Proteomes" id="UP000466104">
    <property type="component" value="Unassembled WGS sequence"/>
</dbReference>
<accession>A0A7K0J610</accession>
<feature type="domain" description="N-acetyltransferase" evidence="1">
    <location>
        <begin position="24"/>
        <end position="163"/>
    </location>
</feature>
<dbReference type="CDD" id="cd04301">
    <property type="entry name" value="NAT_SF"/>
    <property type="match status" value="1"/>
</dbReference>
<dbReference type="AlphaFoldDB" id="A0A7K0J610"/>
<dbReference type="InterPro" id="IPR000182">
    <property type="entry name" value="GNAT_dom"/>
</dbReference>
<dbReference type="InterPro" id="IPR052564">
    <property type="entry name" value="N-acetyltrans/Recomb-assoc"/>
</dbReference>
<dbReference type="PANTHER" id="PTHR43451">
    <property type="entry name" value="ACETYLTRANSFERASE (GNAT) FAMILY PROTEIN"/>
    <property type="match status" value="1"/>
</dbReference>
<proteinExistence type="predicted"/>
<reference evidence="2 3" key="1">
    <citation type="submission" date="2019-08" db="EMBL/GenBank/DDBJ databases">
        <title>In-depth cultivation of the pig gut microbiome towards novel bacterial diversity and tailored functional studies.</title>
        <authorList>
            <person name="Wylensek D."/>
            <person name="Hitch T.C.A."/>
            <person name="Clavel T."/>
        </authorList>
    </citation>
    <scope>NUCLEOTIDE SEQUENCE [LARGE SCALE GENOMIC DNA]</scope>
    <source>
        <strain evidence="2 3">WCA-380-WT-3A</strain>
    </source>
</reference>
<name>A0A7K0J610_9ACTN</name>
<dbReference type="Gene3D" id="3.40.630.30">
    <property type="match status" value="1"/>
</dbReference>
<dbReference type="InterPro" id="IPR016181">
    <property type="entry name" value="Acyl_CoA_acyltransferase"/>
</dbReference>
<dbReference type="SUPFAM" id="SSF55729">
    <property type="entry name" value="Acyl-CoA N-acyltransferases (Nat)"/>
    <property type="match status" value="1"/>
</dbReference>
<sequence>MEWHVEEKRATQGLADEWQGIAHLFTRSVTHTAPTFYDPIQVQAWLSCAPITSDQWRNRLRGQVLFLARQGHGHVAGFASLAHDGEIDMLFVDPNSQRKGVATLLLTHVIATAKRRGLSRLTTFASVAAHEFFTRRGFTTRCECHPQRGDITLTNYFMELQIERQ</sequence>
<comment type="caution">
    <text evidence="2">The sequence shown here is derived from an EMBL/GenBank/DDBJ whole genome shotgun (WGS) entry which is preliminary data.</text>
</comment>
<keyword evidence="3" id="KW-1185">Reference proteome</keyword>
<dbReference type="EMBL" id="VUMG01000002">
    <property type="protein sequence ID" value="MSS45353.1"/>
    <property type="molecule type" value="Genomic_DNA"/>
</dbReference>
<keyword evidence="2" id="KW-0808">Transferase</keyword>
<evidence type="ECO:0000313" key="3">
    <source>
        <dbReference type="Proteomes" id="UP000466104"/>
    </source>
</evidence>